<gene>
    <name evidence="2" type="ORF">NF867_04230</name>
</gene>
<dbReference type="AlphaFoldDB" id="A0A9X2F547"/>
<keyword evidence="3" id="KW-1185">Reference proteome</keyword>
<accession>A0A9X2F547</accession>
<comment type="caution">
    <text evidence="2">The sequence shown here is derived from an EMBL/GenBank/DDBJ whole genome shotgun (WGS) entry which is preliminary data.</text>
</comment>
<dbReference type="RefSeq" id="WP_252586329.1">
    <property type="nucleotide sequence ID" value="NZ_JAMWYS010000017.1"/>
</dbReference>
<feature type="domain" description="DUF3291" evidence="1">
    <location>
        <begin position="8"/>
        <end position="145"/>
    </location>
</feature>
<dbReference type="SUPFAM" id="SSF54909">
    <property type="entry name" value="Dimeric alpha+beta barrel"/>
    <property type="match status" value="1"/>
</dbReference>
<dbReference type="Proteomes" id="UP001155182">
    <property type="component" value="Unassembled WGS sequence"/>
</dbReference>
<evidence type="ECO:0000313" key="2">
    <source>
        <dbReference type="EMBL" id="MCO4292068.1"/>
    </source>
</evidence>
<dbReference type="Pfam" id="PF11695">
    <property type="entry name" value="DUF3291"/>
    <property type="match status" value="1"/>
</dbReference>
<organism evidence="2 3">
    <name type="scientific">Solitalea agri</name>
    <dbReference type="NCBI Taxonomy" id="2953739"/>
    <lineage>
        <taxon>Bacteria</taxon>
        <taxon>Pseudomonadati</taxon>
        <taxon>Bacteroidota</taxon>
        <taxon>Sphingobacteriia</taxon>
        <taxon>Sphingobacteriales</taxon>
        <taxon>Sphingobacteriaceae</taxon>
        <taxon>Solitalea</taxon>
    </lineage>
</organism>
<sequence>MNNKKYHLSQFNIIKLKDHIDSPVVKEFKDFLAPVNQLAEDSPGFVWRLKDDNGASAANVETPYKDELIFVNMSVWLNYDYLKSYTYQTVHSYFLKSRKKWSQEIEGHRAVMWYTEEGVIPSLTEAKEKLDLLNQNGSSLTAFSMTDVYNFDGTKLK</sequence>
<dbReference type="InterPro" id="IPR021708">
    <property type="entry name" value="DUF3291"/>
</dbReference>
<evidence type="ECO:0000313" key="3">
    <source>
        <dbReference type="Proteomes" id="UP001155182"/>
    </source>
</evidence>
<dbReference type="InterPro" id="IPR011008">
    <property type="entry name" value="Dimeric_a/b-barrel"/>
</dbReference>
<reference evidence="2" key="1">
    <citation type="submission" date="2022-06" db="EMBL/GenBank/DDBJ databases">
        <title>Solitalea sp. MAHUQ-68 isolated from rhizospheric soil.</title>
        <authorList>
            <person name="Huq M.A."/>
        </authorList>
    </citation>
    <scope>NUCLEOTIDE SEQUENCE</scope>
    <source>
        <strain evidence="2">MAHUQ-68</strain>
    </source>
</reference>
<evidence type="ECO:0000259" key="1">
    <source>
        <dbReference type="Pfam" id="PF11695"/>
    </source>
</evidence>
<name>A0A9X2F547_9SPHI</name>
<dbReference type="EMBL" id="JAMWYS010000017">
    <property type="protein sequence ID" value="MCO4292068.1"/>
    <property type="molecule type" value="Genomic_DNA"/>
</dbReference>
<protein>
    <submittedName>
        <fullName evidence="2">DUF3291 domain-containing protein</fullName>
    </submittedName>
</protein>
<proteinExistence type="predicted"/>